<dbReference type="Proteomes" id="UP000694844">
    <property type="component" value="Chromosome 1"/>
</dbReference>
<dbReference type="InterPro" id="IPR047153">
    <property type="entry name" value="TRIM45/56/19-like"/>
</dbReference>
<evidence type="ECO:0000259" key="4">
    <source>
        <dbReference type="PROSITE" id="PS50119"/>
    </source>
</evidence>
<dbReference type="PANTHER" id="PTHR25462:SF296">
    <property type="entry name" value="MEIOTIC P26, ISOFORM F"/>
    <property type="match status" value="1"/>
</dbReference>
<protein>
    <submittedName>
        <fullName evidence="6">E3 ubiquitin-protein ligase TRIM71-like</fullName>
    </submittedName>
</protein>
<feature type="domain" description="B box-type" evidence="4">
    <location>
        <begin position="63"/>
        <end position="103"/>
    </location>
</feature>
<gene>
    <name evidence="6" type="primary">LOC111137725</name>
</gene>
<sequence>MEDPMYSLQDVIRCDLCETPVPPKHCDICHTHLCEACVEEHFSDESKDHYIVPFKLRGITPKCTKHSTKVCTQLCTTCNIPVCPLCVASSEHEEHKKEDILTLFETKREFMQKDLQDLEKSIYPRYQEAATNIPVQRADVNKRSQKLTTALDKQGEALHTEIDTIIQGMKSEIDDMDAQHIAAIDQQEDAINRTIPEITQTILDLKRLLERLQDKLDTSDVCLVSEYTSRTEEFRNLPAQFQVTLPTFTPQDINREQIHQQIGSLSELAIKFLLDEPRILTDIQTEYRDLQSVTFPSDSELWTCGVFDKILRLYNLQGELLRSVQTKSGNTPWDIAETRSGDLVYTDYLDRSINLVSGTQIQTLITLQGWRPLGLCSTSSGDLLVIMDSDDRKQTKVVRYSGSTEKQSIQWDDQGKPLYTSGYIKYLSENKNLDICVADCDAGAVVVVSAAGKLRFRYTGPPSTPRESFNPRGITTDSWGNILTSDRNNYRIHIIDQDGHFLCYIHNWGLQIPRGLCVDSRDNLFVAEYTGKVKKLQYWK</sequence>
<name>A0A8B8EYD3_CRAVI</name>
<accession>A0A8B8EYD3</accession>
<dbReference type="SUPFAM" id="SSF63829">
    <property type="entry name" value="Calcium-dependent phosphotriesterase"/>
    <property type="match status" value="1"/>
</dbReference>
<organism evidence="5 6">
    <name type="scientific">Crassostrea virginica</name>
    <name type="common">Eastern oyster</name>
    <dbReference type="NCBI Taxonomy" id="6565"/>
    <lineage>
        <taxon>Eukaryota</taxon>
        <taxon>Metazoa</taxon>
        <taxon>Spiralia</taxon>
        <taxon>Lophotrochozoa</taxon>
        <taxon>Mollusca</taxon>
        <taxon>Bivalvia</taxon>
        <taxon>Autobranchia</taxon>
        <taxon>Pteriomorphia</taxon>
        <taxon>Ostreida</taxon>
        <taxon>Ostreoidea</taxon>
        <taxon>Ostreidae</taxon>
        <taxon>Crassostrea</taxon>
    </lineage>
</organism>
<dbReference type="InterPro" id="IPR001258">
    <property type="entry name" value="NHL_repeat"/>
</dbReference>
<reference evidence="5" key="1">
    <citation type="submission" date="2024-06" db="UniProtKB">
        <authorList>
            <consortium name="RefSeq"/>
        </authorList>
    </citation>
    <scope>NUCLEOTIDE SEQUENCE [LARGE SCALE GENOMIC DNA]</scope>
</reference>
<dbReference type="InterPro" id="IPR000315">
    <property type="entry name" value="Znf_B-box"/>
</dbReference>
<dbReference type="RefSeq" id="XP_022345050.1">
    <property type="nucleotide sequence ID" value="XM_022489342.1"/>
</dbReference>
<evidence type="ECO:0000313" key="5">
    <source>
        <dbReference type="Proteomes" id="UP000694844"/>
    </source>
</evidence>
<dbReference type="PANTHER" id="PTHR25462">
    <property type="entry name" value="BONUS, ISOFORM C-RELATED"/>
    <property type="match status" value="1"/>
</dbReference>
<reference evidence="6" key="2">
    <citation type="submission" date="2025-08" db="UniProtKB">
        <authorList>
            <consortium name="RefSeq"/>
        </authorList>
    </citation>
    <scope>IDENTIFICATION</scope>
    <source>
        <tissue evidence="6">Whole sample</tissue>
    </source>
</reference>
<keyword evidence="2" id="KW-0479">Metal-binding</keyword>
<keyword evidence="2" id="KW-0862">Zinc</keyword>
<dbReference type="CDD" id="cd19756">
    <property type="entry name" value="Bbox2"/>
    <property type="match status" value="1"/>
</dbReference>
<proteinExistence type="predicted"/>
<dbReference type="SUPFAM" id="SSF57845">
    <property type="entry name" value="B-box zinc-binding domain"/>
    <property type="match status" value="1"/>
</dbReference>
<dbReference type="GeneID" id="111137725"/>
<keyword evidence="2" id="KW-0863">Zinc-finger</keyword>
<dbReference type="PROSITE" id="PS50119">
    <property type="entry name" value="ZF_BBOX"/>
    <property type="match status" value="2"/>
</dbReference>
<evidence type="ECO:0000313" key="6">
    <source>
        <dbReference type="RefSeq" id="XP_022345050.1"/>
    </source>
</evidence>
<dbReference type="GO" id="GO:0008270">
    <property type="term" value="F:zinc ion binding"/>
    <property type="evidence" value="ECO:0007669"/>
    <property type="project" value="UniProtKB-KW"/>
</dbReference>
<dbReference type="InterPro" id="IPR011042">
    <property type="entry name" value="6-blade_b-propeller_TolB-like"/>
</dbReference>
<dbReference type="Gene3D" id="3.30.160.60">
    <property type="entry name" value="Classic Zinc Finger"/>
    <property type="match status" value="1"/>
</dbReference>
<feature type="domain" description="B box-type" evidence="4">
    <location>
        <begin position="9"/>
        <end position="54"/>
    </location>
</feature>
<dbReference type="PROSITE" id="PS51125">
    <property type="entry name" value="NHL"/>
    <property type="match status" value="1"/>
</dbReference>
<keyword evidence="5" id="KW-1185">Reference proteome</keyword>
<evidence type="ECO:0000256" key="1">
    <source>
        <dbReference type="ARBA" id="ARBA00022737"/>
    </source>
</evidence>
<keyword evidence="1" id="KW-0677">Repeat</keyword>
<dbReference type="AlphaFoldDB" id="A0A8B8EYD3"/>
<evidence type="ECO:0000256" key="2">
    <source>
        <dbReference type="PROSITE-ProRule" id="PRU00024"/>
    </source>
</evidence>
<dbReference type="Gene3D" id="2.120.10.30">
    <property type="entry name" value="TolB, C-terminal domain"/>
    <property type="match status" value="2"/>
</dbReference>
<dbReference type="OrthoDB" id="6128620at2759"/>
<feature type="repeat" description="NHL" evidence="3">
    <location>
        <begin position="455"/>
        <end position="498"/>
    </location>
</feature>
<evidence type="ECO:0000256" key="3">
    <source>
        <dbReference type="PROSITE-ProRule" id="PRU00504"/>
    </source>
</evidence>
<dbReference type="KEGG" id="cvn:111137725"/>